<gene>
    <name evidence="1" type="ORF">AN481_11015</name>
</gene>
<name>A0A1B7VWB1_APHFL</name>
<sequence length="84" mass="9223">MIPDCYSSRNSSTSALVNINTNAQLNWSLNQTLGNLSFNHSCNQSSTSSQLSYVFNPSQSLIFKYETLNSSQNANLQYLCCASG</sequence>
<dbReference type="AlphaFoldDB" id="A0A1B7VWB1"/>
<proteinExistence type="predicted"/>
<evidence type="ECO:0000313" key="2">
    <source>
        <dbReference type="Proteomes" id="UP000092382"/>
    </source>
</evidence>
<dbReference type="PATRIC" id="fig|1710894.3.peg.4301"/>
<accession>A0A1B7VWB1</accession>
<organism evidence="1 2">
    <name type="scientific">Aphanizomenon flos-aquae LD13</name>
    <dbReference type="NCBI Taxonomy" id="1710894"/>
    <lineage>
        <taxon>Bacteria</taxon>
        <taxon>Bacillati</taxon>
        <taxon>Cyanobacteriota</taxon>
        <taxon>Cyanophyceae</taxon>
        <taxon>Nostocales</taxon>
        <taxon>Aphanizomenonaceae</taxon>
        <taxon>Aphanizomenon</taxon>
    </lineage>
</organism>
<protein>
    <submittedName>
        <fullName evidence="1">Uncharacterized protein</fullName>
    </submittedName>
</protein>
<reference evidence="1 2" key="1">
    <citation type="submission" date="2015-09" db="EMBL/GenBank/DDBJ databases">
        <title>Whole genome shotgun sequence assembly of Aphanizomenon flos-aquae UKL13.</title>
        <authorList>
            <person name="Driscoll C."/>
        </authorList>
    </citation>
    <scope>NUCLEOTIDE SEQUENCE [LARGE SCALE GENOMIC DNA]</scope>
    <source>
        <strain evidence="1">MDT13</strain>
    </source>
</reference>
<dbReference type="Proteomes" id="UP000092382">
    <property type="component" value="Unassembled WGS sequence"/>
</dbReference>
<evidence type="ECO:0000313" key="1">
    <source>
        <dbReference type="EMBL" id="OBQ25240.1"/>
    </source>
</evidence>
<dbReference type="EMBL" id="LJOY01000033">
    <property type="protein sequence ID" value="OBQ25240.1"/>
    <property type="molecule type" value="Genomic_DNA"/>
</dbReference>
<comment type="caution">
    <text evidence="1">The sequence shown here is derived from an EMBL/GenBank/DDBJ whole genome shotgun (WGS) entry which is preliminary data.</text>
</comment>